<proteinExistence type="predicted"/>
<organism evidence="1 2">
    <name type="scientific">Naganishia cerealis</name>
    <dbReference type="NCBI Taxonomy" id="610337"/>
    <lineage>
        <taxon>Eukaryota</taxon>
        <taxon>Fungi</taxon>
        <taxon>Dikarya</taxon>
        <taxon>Basidiomycota</taxon>
        <taxon>Agaricomycotina</taxon>
        <taxon>Tremellomycetes</taxon>
        <taxon>Filobasidiales</taxon>
        <taxon>Filobasidiaceae</taxon>
        <taxon>Naganishia</taxon>
    </lineage>
</organism>
<keyword evidence="2" id="KW-1185">Reference proteome</keyword>
<accession>A0ACC2VT72</accession>
<gene>
    <name evidence="1" type="ORF">QFC19_004822</name>
</gene>
<protein>
    <submittedName>
        <fullName evidence="1">Uncharacterized protein</fullName>
    </submittedName>
</protein>
<dbReference type="EMBL" id="JASBWR010000052">
    <property type="protein sequence ID" value="KAJ9102274.1"/>
    <property type="molecule type" value="Genomic_DNA"/>
</dbReference>
<dbReference type="Proteomes" id="UP001241377">
    <property type="component" value="Unassembled WGS sequence"/>
</dbReference>
<sequence length="383" mass="40998">MDSSDRSPPDGHGCRKETSKGSNLIHKGFNDLLAMLPTGSGTGASTFFNSSHHHPADCEGEGGSRELPAVPAETAATTDERSQASVWFWGSMMGEAGQSGVSGSPDATEAKPNKVTVQPLLIPCRVGGKTVAVDESATRAEAALRELPDTPTTTATPVSGTPTTRQSPSPRVPVPGIFPLRPTVTPVRSPMSPPFSSVLSTPLSEKDIVSTARPARIQVGQTILEENARSPLATNQRSSPKAATKAARERKFMIPDGVLESPILKGKRVTRVSAVSPGKIDKRLISWPMDFRHVVHVSDPEEAQFLLMRWAIDGMGKVAGETIFIGMKETNEAKGLILRRCLDPGWANHMKLLVRQRAADQQARAIAQSMIAREHGARLSVAD</sequence>
<name>A0ACC2VT72_9TREE</name>
<reference evidence="1" key="1">
    <citation type="submission" date="2023-04" db="EMBL/GenBank/DDBJ databases">
        <title>Draft Genome sequencing of Naganishia species isolated from polar environments using Oxford Nanopore Technology.</title>
        <authorList>
            <person name="Leo P."/>
            <person name="Venkateswaran K."/>
        </authorList>
    </citation>
    <scope>NUCLEOTIDE SEQUENCE</scope>
    <source>
        <strain evidence="1">MNA-CCFEE 5261</strain>
    </source>
</reference>
<evidence type="ECO:0000313" key="2">
    <source>
        <dbReference type="Proteomes" id="UP001241377"/>
    </source>
</evidence>
<comment type="caution">
    <text evidence="1">The sequence shown here is derived from an EMBL/GenBank/DDBJ whole genome shotgun (WGS) entry which is preliminary data.</text>
</comment>
<evidence type="ECO:0000313" key="1">
    <source>
        <dbReference type="EMBL" id="KAJ9102274.1"/>
    </source>
</evidence>